<sequence>MSSLCNDEIKIAFFSRRSGATEPVSNATISSIVKGIQHGIQRCHDRECDVDMFACLQGNRVIPNALPICLEEINATMETASNGDLKFKTLRGNHTLHVMFSGGGSQFYIRERPIRRIEHAANNRPPRQQPPRQQPPRQQPPPMQQQQQEPPRRRTPAPSAAGRERVRNRSLSDDDTDSDDSSLEQMAPPRRRQRRPQKPPSDNDSSSADEYQNFSQLTGRSKKLG</sequence>
<dbReference type="EMBL" id="CAICTM010001318">
    <property type="protein sequence ID" value="CAB9522583.1"/>
    <property type="molecule type" value="Genomic_DNA"/>
</dbReference>
<evidence type="ECO:0000313" key="3">
    <source>
        <dbReference type="Proteomes" id="UP001153069"/>
    </source>
</evidence>
<proteinExistence type="predicted"/>
<dbReference type="Proteomes" id="UP001153069">
    <property type="component" value="Unassembled WGS sequence"/>
</dbReference>
<keyword evidence="3" id="KW-1185">Reference proteome</keyword>
<accession>A0A9N8HTV5</accession>
<feature type="compositionally biased region" description="Acidic residues" evidence="1">
    <location>
        <begin position="173"/>
        <end position="182"/>
    </location>
</feature>
<organism evidence="2 3">
    <name type="scientific">Seminavis robusta</name>
    <dbReference type="NCBI Taxonomy" id="568900"/>
    <lineage>
        <taxon>Eukaryota</taxon>
        <taxon>Sar</taxon>
        <taxon>Stramenopiles</taxon>
        <taxon>Ochrophyta</taxon>
        <taxon>Bacillariophyta</taxon>
        <taxon>Bacillariophyceae</taxon>
        <taxon>Bacillariophycidae</taxon>
        <taxon>Naviculales</taxon>
        <taxon>Naviculaceae</taxon>
        <taxon>Seminavis</taxon>
    </lineage>
</organism>
<name>A0A9N8HTV5_9STRA</name>
<feature type="compositionally biased region" description="Pro residues" evidence="1">
    <location>
        <begin position="127"/>
        <end position="143"/>
    </location>
</feature>
<comment type="caution">
    <text evidence="2">The sequence shown here is derived from an EMBL/GenBank/DDBJ whole genome shotgun (WGS) entry which is preliminary data.</text>
</comment>
<feature type="region of interest" description="Disordered" evidence="1">
    <location>
        <begin position="121"/>
        <end position="225"/>
    </location>
</feature>
<dbReference type="AlphaFoldDB" id="A0A9N8HTV5"/>
<feature type="compositionally biased region" description="Basic and acidic residues" evidence="1">
    <location>
        <begin position="162"/>
        <end position="172"/>
    </location>
</feature>
<evidence type="ECO:0000256" key="1">
    <source>
        <dbReference type="SAM" id="MobiDB-lite"/>
    </source>
</evidence>
<feature type="compositionally biased region" description="Polar residues" evidence="1">
    <location>
        <begin position="202"/>
        <end position="219"/>
    </location>
</feature>
<evidence type="ECO:0000313" key="2">
    <source>
        <dbReference type="EMBL" id="CAB9522583.1"/>
    </source>
</evidence>
<reference evidence="2" key="1">
    <citation type="submission" date="2020-06" db="EMBL/GenBank/DDBJ databases">
        <authorList>
            <consortium name="Plant Systems Biology data submission"/>
        </authorList>
    </citation>
    <scope>NUCLEOTIDE SEQUENCE</scope>
    <source>
        <strain evidence="2">D6</strain>
    </source>
</reference>
<protein>
    <submittedName>
        <fullName evidence="2">Uncharacterized protein</fullName>
    </submittedName>
</protein>
<gene>
    <name evidence="2" type="ORF">SEMRO_1320_G262390.1</name>
</gene>